<dbReference type="PROSITE" id="PS51987">
    <property type="entry name" value="GS_CATALYTIC"/>
    <property type="match status" value="1"/>
</dbReference>
<feature type="domain" description="GS beta-grasp" evidence="9">
    <location>
        <begin position="18"/>
        <end position="113"/>
    </location>
</feature>
<comment type="function">
    <text evidence="2">Catalyzes the ATP-dependent biosynthesis of glutamine from glutamate and ammonia.</text>
</comment>
<evidence type="ECO:0000256" key="1">
    <source>
        <dbReference type="ARBA" id="ARBA00001946"/>
    </source>
</evidence>
<dbReference type="SUPFAM" id="SSF54368">
    <property type="entry name" value="Glutamine synthetase, N-terminal domain"/>
    <property type="match status" value="1"/>
</dbReference>
<dbReference type="SMART" id="SM01230">
    <property type="entry name" value="Gln-synt_C"/>
    <property type="match status" value="1"/>
</dbReference>
<dbReference type="InterPro" id="IPR014746">
    <property type="entry name" value="Gln_synth/guanido_kin_cat_dom"/>
</dbReference>
<evidence type="ECO:0000256" key="3">
    <source>
        <dbReference type="ARBA" id="ARBA00022598"/>
    </source>
</evidence>
<keyword evidence="3" id="KW-0436">Ligase</keyword>
<accession>A0A7Y0HG19</accession>
<evidence type="ECO:0000256" key="7">
    <source>
        <dbReference type="PROSITE-ProRule" id="PRU01330"/>
    </source>
</evidence>
<dbReference type="Gene3D" id="3.10.20.70">
    <property type="entry name" value="Glutamine synthetase, N-terminal domain"/>
    <property type="match status" value="1"/>
</dbReference>
<dbReference type="Proteomes" id="UP000539372">
    <property type="component" value="Unassembled WGS sequence"/>
</dbReference>
<dbReference type="RefSeq" id="WP_169626787.1">
    <property type="nucleotide sequence ID" value="NZ_JABBNT010000005.1"/>
</dbReference>
<dbReference type="GO" id="GO:0005524">
    <property type="term" value="F:ATP binding"/>
    <property type="evidence" value="ECO:0007669"/>
    <property type="project" value="UniProtKB-KW"/>
</dbReference>
<feature type="domain" description="GS catalytic" evidence="10">
    <location>
        <begin position="120"/>
        <end position="461"/>
    </location>
</feature>
<evidence type="ECO:0000256" key="6">
    <source>
        <dbReference type="ARBA" id="ARBA00023231"/>
    </source>
</evidence>
<dbReference type="GO" id="GO:0004356">
    <property type="term" value="F:glutamine synthetase activity"/>
    <property type="evidence" value="ECO:0007669"/>
    <property type="project" value="InterPro"/>
</dbReference>
<evidence type="ECO:0000256" key="8">
    <source>
        <dbReference type="RuleBase" id="RU000384"/>
    </source>
</evidence>
<dbReference type="PROSITE" id="PS51986">
    <property type="entry name" value="GS_BETA_GRASP"/>
    <property type="match status" value="1"/>
</dbReference>
<keyword evidence="4" id="KW-0547">Nucleotide-binding</keyword>
<evidence type="ECO:0000313" key="12">
    <source>
        <dbReference type="Proteomes" id="UP000539372"/>
    </source>
</evidence>
<evidence type="ECO:0000313" key="11">
    <source>
        <dbReference type="EMBL" id="NMM46431.1"/>
    </source>
</evidence>
<sequence length="461" mass="50282">MTDWLSKQEVDAFVKANPNLKGVDMLLPDMCGILRGKRIGVEAIDKLHEGGVALPGSTYLLDATGRNCETIHYGTRDGDPDFNCLGVAGTLKPVPWANAPTAQVIASMVTRDGDPFFADPRYILARAAQPLVDMGYTPVTAIELEFYLLDARLDEQGRPSTAASPATGQPQTTTQVYGIEELYEFEDFLTDVEDACVAQDVPADTATAEYGPGQYEINLHHVDDPIKACDDAILLKRIIKGVARKHGMVATFMAKPFAERAGCGMHIHLSLIDKDGNNIFAGAHDQETGLPVAPSLKHAIGGLASSMADSMAIFAPNANSYRRFQSNSYAPINTAWGVDNRTVSLRIPRADAKGMRVEHRVAGADANPYLTMAAVLAGVHHGLVNKIDPGPIERGNAYDKPVTHLPLRWWQALNQFGDSTVLPKYLGAHYCETYAAARSFENDTFQAHIPPLDYEWYLRTV</sequence>
<proteinExistence type="inferred from homology"/>
<dbReference type="PANTHER" id="PTHR43785">
    <property type="entry name" value="GAMMA-GLUTAMYLPUTRESCINE SYNTHETASE"/>
    <property type="match status" value="1"/>
</dbReference>
<dbReference type="EMBL" id="JABBNT010000005">
    <property type="protein sequence ID" value="NMM46431.1"/>
    <property type="molecule type" value="Genomic_DNA"/>
</dbReference>
<dbReference type="InterPro" id="IPR008146">
    <property type="entry name" value="Gln_synth_cat_dom"/>
</dbReference>
<comment type="similarity">
    <text evidence="7 8">Belongs to the glutamine synthetase family.</text>
</comment>
<evidence type="ECO:0000256" key="2">
    <source>
        <dbReference type="ARBA" id="ARBA00003117"/>
    </source>
</evidence>
<keyword evidence="5" id="KW-0067">ATP-binding</keyword>
<dbReference type="PANTHER" id="PTHR43785:SF12">
    <property type="entry name" value="TYPE-1 GLUTAMINE SYNTHETASE 2"/>
    <property type="match status" value="1"/>
</dbReference>
<evidence type="ECO:0000259" key="10">
    <source>
        <dbReference type="PROSITE" id="PS51987"/>
    </source>
</evidence>
<protein>
    <submittedName>
        <fullName evidence="11">Glutamine synthetase</fullName>
    </submittedName>
</protein>
<evidence type="ECO:0000256" key="4">
    <source>
        <dbReference type="ARBA" id="ARBA00022741"/>
    </source>
</evidence>
<dbReference type="Gene3D" id="3.30.590.10">
    <property type="entry name" value="Glutamine synthetase/guanido kinase, catalytic domain"/>
    <property type="match status" value="1"/>
</dbReference>
<keyword evidence="6" id="KW-0535">Nitrogen fixation</keyword>
<dbReference type="GO" id="GO:0006598">
    <property type="term" value="P:polyamine catabolic process"/>
    <property type="evidence" value="ECO:0007669"/>
    <property type="project" value="TreeGrafter"/>
</dbReference>
<evidence type="ECO:0000259" key="9">
    <source>
        <dbReference type="PROSITE" id="PS51986"/>
    </source>
</evidence>
<dbReference type="InterPro" id="IPR008147">
    <property type="entry name" value="Gln_synt_N"/>
</dbReference>
<gene>
    <name evidence="11" type="ORF">HH303_18205</name>
</gene>
<comment type="cofactor">
    <cofactor evidence="1">
        <name>Mg(2+)</name>
        <dbReference type="ChEBI" id="CHEBI:18420"/>
    </cofactor>
</comment>
<reference evidence="11 12" key="1">
    <citation type="submission" date="2020-04" db="EMBL/GenBank/DDBJ databases">
        <title>Rhodospirillaceae bacterium KN72 isolated from deep sea.</title>
        <authorList>
            <person name="Zhang D.-C."/>
        </authorList>
    </citation>
    <scope>NUCLEOTIDE SEQUENCE [LARGE SCALE GENOMIC DNA]</scope>
    <source>
        <strain evidence="11 12">KN72</strain>
    </source>
</reference>
<dbReference type="GO" id="GO:0006542">
    <property type="term" value="P:glutamine biosynthetic process"/>
    <property type="evidence" value="ECO:0007669"/>
    <property type="project" value="InterPro"/>
</dbReference>
<name>A0A7Y0HG19_9PROT</name>
<dbReference type="Pfam" id="PF00120">
    <property type="entry name" value="Gln-synt_C"/>
    <property type="match status" value="1"/>
</dbReference>
<evidence type="ECO:0000256" key="5">
    <source>
        <dbReference type="ARBA" id="ARBA00022840"/>
    </source>
</evidence>
<comment type="caution">
    <text evidence="11">The sequence shown here is derived from an EMBL/GenBank/DDBJ whole genome shotgun (WGS) entry which is preliminary data.</text>
</comment>
<dbReference type="SUPFAM" id="SSF55931">
    <property type="entry name" value="Glutamine synthetase/guanido kinase"/>
    <property type="match status" value="1"/>
</dbReference>
<organism evidence="11 12">
    <name type="scientific">Pacificispira spongiicola</name>
    <dbReference type="NCBI Taxonomy" id="2729598"/>
    <lineage>
        <taxon>Bacteria</taxon>
        <taxon>Pseudomonadati</taxon>
        <taxon>Pseudomonadota</taxon>
        <taxon>Alphaproteobacteria</taxon>
        <taxon>Rhodospirillales</taxon>
        <taxon>Rhodospirillaceae</taxon>
        <taxon>Pacificispira</taxon>
    </lineage>
</organism>
<dbReference type="InterPro" id="IPR036651">
    <property type="entry name" value="Gln_synt_N_sf"/>
</dbReference>
<keyword evidence="12" id="KW-1185">Reference proteome</keyword>
<dbReference type="AlphaFoldDB" id="A0A7Y0HG19"/>